<comment type="similarity">
    <text evidence="1">Belongs to the sigma-70 factor family. ECF subfamily.</text>
</comment>
<gene>
    <name evidence="7" type="ORF">FF125_16770</name>
</gene>
<dbReference type="Proteomes" id="UP000306229">
    <property type="component" value="Chromosome"/>
</dbReference>
<sequence length="184" mass="22030">MSTEANFIKQLTNPKTKEKAFLELLDRYQKRMYWYIRKIVVTHENADDALQNTFIRIFNKIETFKGNSLLTTWMFRIAHNEAIRLLEKQQKTHLASLDEIQPQYLKDLTQDNYFNGDELNLKFHEVINSKLTNKQRIVFNMKYFDDLSFREIADILEINENTLKSSYYSAVKIIEDEIVEQTNF</sequence>
<evidence type="ECO:0000313" key="7">
    <source>
        <dbReference type="EMBL" id="QCX40013.1"/>
    </source>
</evidence>
<dbReference type="InterPro" id="IPR013324">
    <property type="entry name" value="RNA_pol_sigma_r3/r4-like"/>
</dbReference>
<proteinExistence type="inferred from homology"/>
<evidence type="ECO:0000256" key="3">
    <source>
        <dbReference type="ARBA" id="ARBA00023082"/>
    </source>
</evidence>
<evidence type="ECO:0000259" key="6">
    <source>
        <dbReference type="Pfam" id="PF08281"/>
    </source>
</evidence>
<dbReference type="OrthoDB" id="9780326at2"/>
<dbReference type="InterPro" id="IPR036388">
    <property type="entry name" value="WH-like_DNA-bd_sf"/>
</dbReference>
<dbReference type="PANTHER" id="PTHR43133:SF51">
    <property type="entry name" value="RNA POLYMERASE SIGMA FACTOR"/>
    <property type="match status" value="1"/>
</dbReference>
<dbReference type="KEGG" id="fbe:FF125_16770"/>
<dbReference type="NCBIfam" id="TIGR02937">
    <property type="entry name" value="sigma70-ECF"/>
    <property type="match status" value="1"/>
</dbReference>
<protein>
    <submittedName>
        <fullName evidence="7">RNA polymerase sigma factor</fullName>
    </submittedName>
</protein>
<feature type="domain" description="RNA polymerase sigma-70 region 2" evidence="5">
    <location>
        <begin position="24"/>
        <end position="91"/>
    </location>
</feature>
<dbReference type="AlphaFoldDB" id="A0A5B7TXC2"/>
<dbReference type="GO" id="GO:0003677">
    <property type="term" value="F:DNA binding"/>
    <property type="evidence" value="ECO:0007669"/>
    <property type="project" value="InterPro"/>
</dbReference>
<dbReference type="Gene3D" id="1.10.1740.10">
    <property type="match status" value="1"/>
</dbReference>
<reference evidence="7 8" key="1">
    <citation type="submission" date="2019-05" db="EMBL/GenBank/DDBJ databases">
        <title>Algicella ahnfeltiae gen. nov., sp. nov., a novel marine bacterium of the family Flavobacteriaceae isolated from a red alga.</title>
        <authorList>
            <person name="Nedashkovskaya O.I."/>
            <person name="Kukhlevskiy A.D."/>
            <person name="Kim S.-G."/>
            <person name="Zhukova N.V."/>
            <person name="Mikhailov V.V."/>
        </authorList>
    </citation>
    <scope>NUCLEOTIDE SEQUENCE [LARGE SCALE GENOMIC DNA]</scope>
    <source>
        <strain evidence="7 8">10Alg115</strain>
    </source>
</reference>
<dbReference type="InterPro" id="IPR014284">
    <property type="entry name" value="RNA_pol_sigma-70_dom"/>
</dbReference>
<dbReference type="SUPFAM" id="SSF88946">
    <property type="entry name" value="Sigma2 domain of RNA polymerase sigma factors"/>
    <property type="match status" value="1"/>
</dbReference>
<dbReference type="RefSeq" id="WP_138950867.1">
    <property type="nucleotide sequence ID" value="NZ_CP040749.1"/>
</dbReference>
<accession>A0A5B7TXC2</accession>
<organism evidence="7 8">
    <name type="scientific">Aureibaculum algae</name>
    <dbReference type="NCBI Taxonomy" id="2584122"/>
    <lineage>
        <taxon>Bacteria</taxon>
        <taxon>Pseudomonadati</taxon>
        <taxon>Bacteroidota</taxon>
        <taxon>Flavobacteriia</taxon>
        <taxon>Flavobacteriales</taxon>
        <taxon>Flavobacteriaceae</taxon>
        <taxon>Aureibaculum</taxon>
    </lineage>
</organism>
<dbReference type="PANTHER" id="PTHR43133">
    <property type="entry name" value="RNA POLYMERASE ECF-TYPE SIGMA FACTO"/>
    <property type="match status" value="1"/>
</dbReference>
<evidence type="ECO:0000256" key="2">
    <source>
        <dbReference type="ARBA" id="ARBA00023015"/>
    </source>
</evidence>
<feature type="domain" description="RNA polymerase sigma factor 70 region 4 type 2" evidence="6">
    <location>
        <begin position="130"/>
        <end position="172"/>
    </location>
</feature>
<dbReference type="GO" id="GO:0016987">
    <property type="term" value="F:sigma factor activity"/>
    <property type="evidence" value="ECO:0007669"/>
    <property type="project" value="UniProtKB-KW"/>
</dbReference>
<dbReference type="InterPro" id="IPR013325">
    <property type="entry name" value="RNA_pol_sigma_r2"/>
</dbReference>
<dbReference type="Pfam" id="PF08281">
    <property type="entry name" value="Sigma70_r4_2"/>
    <property type="match status" value="1"/>
</dbReference>
<dbReference type="GO" id="GO:0006352">
    <property type="term" value="P:DNA-templated transcription initiation"/>
    <property type="evidence" value="ECO:0007669"/>
    <property type="project" value="InterPro"/>
</dbReference>
<dbReference type="InterPro" id="IPR013249">
    <property type="entry name" value="RNA_pol_sigma70_r4_t2"/>
</dbReference>
<dbReference type="Pfam" id="PF04542">
    <property type="entry name" value="Sigma70_r2"/>
    <property type="match status" value="1"/>
</dbReference>
<evidence type="ECO:0000313" key="8">
    <source>
        <dbReference type="Proteomes" id="UP000306229"/>
    </source>
</evidence>
<keyword evidence="4" id="KW-0804">Transcription</keyword>
<evidence type="ECO:0000256" key="4">
    <source>
        <dbReference type="ARBA" id="ARBA00023163"/>
    </source>
</evidence>
<keyword evidence="3" id="KW-0731">Sigma factor</keyword>
<dbReference type="SUPFAM" id="SSF88659">
    <property type="entry name" value="Sigma3 and sigma4 domains of RNA polymerase sigma factors"/>
    <property type="match status" value="1"/>
</dbReference>
<name>A0A5B7TXC2_9FLAO</name>
<dbReference type="InterPro" id="IPR007627">
    <property type="entry name" value="RNA_pol_sigma70_r2"/>
</dbReference>
<dbReference type="Gene3D" id="1.10.10.10">
    <property type="entry name" value="Winged helix-like DNA-binding domain superfamily/Winged helix DNA-binding domain"/>
    <property type="match status" value="1"/>
</dbReference>
<evidence type="ECO:0000259" key="5">
    <source>
        <dbReference type="Pfam" id="PF04542"/>
    </source>
</evidence>
<dbReference type="EMBL" id="CP040749">
    <property type="protein sequence ID" value="QCX40013.1"/>
    <property type="molecule type" value="Genomic_DNA"/>
</dbReference>
<dbReference type="InterPro" id="IPR039425">
    <property type="entry name" value="RNA_pol_sigma-70-like"/>
</dbReference>
<evidence type="ECO:0000256" key="1">
    <source>
        <dbReference type="ARBA" id="ARBA00010641"/>
    </source>
</evidence>
<keyword evidence="8" id="KW-1185">Reference proteome</keyword>
<keyword evidence="2" id="KW-0805">Transcription regulation</keyword>